<protein>
    <submittedName>
        <fullName evidence="2">Uncharacterized protein</fullName>
    </submittedName>
</protein>
<feature type="region of interest" description="Disordered" evidence="1">
    <location>
        <begin position="135"/>
        <end position="156"/>
    </location>
</feature>
<dbReference type="Proteomes" id="UP000054270">
    <property type="component" value="Unassembled WGS sequence"/>
</dbReference>
<evidence type="ECO:0000313" key="3">
    <source>
        <dbReference type="Proteomes" id="UP000054270"/>
    </source>
</evidence>
<feature type="compositionally biased region" description="Polar residues" evidence="1">
    <location>
        <begin position="135"/>
        <end position="146"/>
    </location>
</feature>
<evidence type="ECO:0000256" key="1">
    <source>
        <dbReference type="SAM" id="MobiDB-lite"/>
    </source>
</evidence>
<reference evidence="3" key="1">
    <citation type="submission" date="2014-04" db="EMBL/GenBank/DDBJ databases">
        <title>Evolutionary Origins and Diversification of the Mycorrhizal Mutualists.</title>
        <authorList>
            <consortium name="DOE Joint Genome Institute"/>
            <consortium name="Mycorrhizal Genomics Consortium"/>
            <person name="Kohler A."/>
            <person name="Kuo A."/>
            <person name="Nagy L.G."/>
            <person name="Floudas D."/>
            <person name="Copeland A."/>
            <person name="Barry K.W."/>
            <person name="Cichocki N."/>
            <person name="Veneault-Fourrey C."/>
            <person name="LaButti K."/>
            <person name="Lindquist E.A."/>
            <person name="Lipzen A."/>
            <person name="Lundell T."/>
            <person name="Morin E."/>
            <person name="Murat C."/>
            <person name="Riley R."/>
            <person name="Ohm R."/>
            <person name="Sun H."/>
            <person name="Tunlid A."/>
            <person name="Henrissat B."/>
            <person name="Grigoriev I.V."/>
            <person name="Hibbett D.S."/>
            <person name="Martin F."/>
        </authorList>
    </citation>
    <scope>NUCLEOTIDE SEQUENCE [LARGE SCALE GENOMIC DNA]</scope>
    <source>
        <strain evidence="3">FD-334 SS-4</strain>
    </source>
</reference>
<sequence>MRPPTSRITSLSTGAPLRWHSAPSLPPRACGTAHAPFLPRVLLFANKLNFRRSLSAGAPPVPLRTTICINWSRVSLLDNTPMLRRTVSTALLTIIRGAQGIHVLRYIFFFYYKSRSRVSPRPFAIHPTWTVQPRSTTPVRVQTPTPHTDPASSPPALALRSLMQPAARTSQLMSPLLRRPCLRLSRASLSSARASTREHPPTRREPLR</sequence>
<accession>A0A0D2Q4B8</accession>
<proteinExistence type="predicted"/>
<gene>
    <name evidence="2" type="ORF">HYPSUDRAFT_63737</name>
</gene>
<dbReference type="EMBL" id="KN817527">
    <property type="protein sequence ID" value="KJA26450.1"/>
    <property type="molecule type" value="Genomic_DNA"/>
</dbReference>
<evidence type="ECO:0000313" key="2">
    <source>
        <dbReference type="EMBL" id="KJA26450.1"/>
    </source>
</evidence>
<feature type="compositionally biased region" description="Basic and acidic residues" evidence="1">
    <location>
        <begin position="195"/>
        <end position="208"/>
    </location>
</feature>
<organism evidence="2 3">
    <name type="scientific">Hypholoma sublateritium (strain FD-334 SS-4)</name>
    <dbReference type="NCBI Taxonomy" id="945553"/>
    <lineage>
        <taxon>Eukaryota</taxon>
        <taxon>Fungi</taxon>
        <taxon>Dikarya</taxon>
        <taxon>Basidiomycota</taxon>
        <taxon>Agaricomycotina</taxon>
        <taxon>Agaricomycetes</taxon>
        <taxon>Agaricomycetidae</taxon>
        <taxon>Agaricales</taxon>
        <taxon>Agaricineae</taxon>
        <taxon>Strophariaceae</taxon>
        <taxon>Hypholoma</taxon>
    </lineage>
</organism>
<dbReference type="AlphaFoldDB" id="A0A0D2Q4B8"/>
<name>A0A0D2Q4B8_HYPSF</name>
<keyword evidence="3" id="KW-1185">Reference proteome</keyword>
<feature type="region of interest" description="Disordered" evidence="1">
    <location>
        <begin position="188"/>
        <end position="208"/>
    </location>
</feature>